<dbReference type="EMBL" id="QUZK01000045">
    <property type="protein sequence ID" value="RFF29589.1"/>
    <property type="molecule type" value="Genomic_DNA"/>
</dbReference>
<accession>A0A3E1K6F1</accession>
<keyword evidence="4" id="KW-1185">Reference proteome</keyword>
<keyword evidence="1" id="KW-0472">Membrane</keyword>
<feature type="transmembrane region" description="Helical" evidence="1">
    <location>
        <begin position="95"/>
        <end position="115"/>
    </location>
</feature>
<comment type="caution">
    <text evidence="3">The sequence shown here is derived from an EMBL/GenBank/DDBJ whole genome shotgun (WGS) entry which is preliminary data.</text>
</comment>
<evidence type="ECO:0000259" key="2">
    <source>
        <dbReference type="Pfam" id="PF04892"/>
    </source>
</evidence>
<dbReference type="Pfam" id="PF04892">
    <property type="entry name" value="VanZ"/>
    <property type="match status" value="1"/>
</dbReference>
<protein>
    <recommendedName>
        <fullName evidence="2">VanZ-like domain-containing protein</fullName>
    </recommendedName>
</protein>
<dbReference type="AlphaFoldDB" id="A0A3E1K6F1"/>
<feature type="transmembrane region" description="Helical" evidence="1">
    <location>
        <begin position="31"/>
        <end position="49"/>
    </location>
</feature>
<evidence type="ECO:0000313" key="4">
    <source>
        <dbReference type="Proteomes" id="UP000260351"/>
    </source>
</evidence>
<keyword evidence="1" id="KW-0812">Transmembrane</keyword>
<feature type="domain" description="VanZ-like" evidence="2">
    <location>
        <begin position="40"/>
        <end position="140"/>
    </location>
</feature>
<gene>
    <name evidence="3" type="ORF">DZC52_12335</name>
</gene>
<feature type="transmembrane region" description="Helical" evidence="1">
    <location>
        <begin position="69"/>
        <end position="88"/>
    </location>
</feature>
<feature type="transmembrane region" description="Helical" evidence="1">
    <location>
        <begin position="121"/>
        <end position="143"/>
    </location>
</feature>
<proteinExistence type="predicted"/>
<dbReference type="InterPro" id="IPR006976">
    <property type="entry name" value="VanZ-like"/>
</dbReference>
<organism evidence="3 4">
    <name type="scientific">Wenzhouxiangella sediminis</name>
    <dbReference type="NCBI Taxonomy" id="1792836"/>
    <lineage>
        <taxon>Bacteria</taxon>
        <taxon>Pseudomonadati</taxon>
        <taxon>Pseudomonadota</taxon>
        <taxon>Gammaproteobacteria</taxon>
        <taxon>Chromatiales</taxon>
        <taxon>Wenzhouxiangellaceae</taxon>
        <taxon>Wenzhouxiangella</taxon>
    </lineage>
</organism>
<sequence length="149" mass="15395">MIGLAAAGIFGLGWWLAAPVAFWGRWVIRGVLAGVLAALLVPASAIQVLEDWVKAWLPVAASASSAAGADWVVHFFSFAGLGALLFYFRRDVPAAAIGAGLIGLGGLTEVLQYFVEGRSAAVGDLVADGIGVGVGYLVAWGMAVRLEPR</sequence>
<keyword evidence="1" id="KW-1133">Transmembrane helix</keyword>
<name>A0A3E1K6F1_9GAMM</name>
<reference evidence="3 4" key="1">
    <citation type="submission" date="2018-08" db="EMBL/GenBank/DDBJ databases">
        <title>Wenzhouxiangella salilacus sp. nov., a novel bacterium isolated from a saline lake in Xinjiang Province, China.</title>
        <authorList>
            <person name="Han S."/>
        </authorList>
    </citation>
    <scope>NUCLEOTIDE SEQUENCE [LARGE SCALE GENOMIC DNA]</scope>
    <source>
        <strain evidence="3 4">XDB06</strain>
    </source>
</reference>
<dbReference type="Proteomes" id="UP000260351">
    <property type="component" value="Unassembled WGS sequence"/>
</dbReference>
<dbReference type="NCBIfam" id="NF037970">
    <property type="entry name" value="vanZ_1"/>
    <property type="match status" value="1"/>
</dbReference>
<evidence type="ECO:0000313" key="3">
    <source>
        <dbReference type="EMBL" id="RFF29589.1"/>
    </source>
</evidence>
<feature type="transmembrane region" description="Helical" evidence="1">
    <location>
        <begin position="6"/>
        <end position="24"/>
    </location>
</feature>
<evidence type="ECO:0000256" key="1">
    <source>
        <dbReference type="SAM" id="Phobius"/>
    </source>
</evidence>